<evidence type="ECO:0000256" key="8">
    <source>
        <dbReference type="ARBA" id="ARBA00022989"/>
    </source>
</evidence>
<feature type="transmembrane region" description="Helical" evidence="12">
    <location>
        <begin position="25"/>
        <end position="48"/>
    </location>
</feature>
<keyword evidence="5 12" id="KW-0812">Transmembrane</keyword>
<keyword evidence="7 12" id="KW-0573">Peptidoglycan synthesis</keyword>
<comment type="pathway">
    <text evidence="12">Cell wall biogenesis; peptidoglycan biosynthesis.</text>
</comment>
<evidence type="ECO:0000256" key="7">
    <source>
        <dbReference type="ARBA" id="ARBA00022984"/>
    </source>
</evidence>
<dbReference type="PROSITE" id="PS01347">
    <property type="entry name" value="MRAY_1"/>
    <property type="match status" value="1"/>
</dbReference>
<evidence type="ECO:0000256" key="6">
    <source>
        <dbReference type="ARBA" id="ARBA00022960"/>
    </source>
</evidence>
<feature type="transmembrane region" description="Helical" evidence="12">
    <location>
        <begin position="265"/>
        <end position="282"/>
    </location>
</feature>
<feature type="transmembrane region" description="Helical" evidence="12">
    <location>
        <begin position="289"/>
        <end position="310"/>
    </location>
</feature>
<feature type="transmembrane region" description="Helical" evidence="12">
    <location>
        <begin position="370"/>
        <end position="389"/>
    </location>
</feature>
<keyword evidence="15" id="KW-1185">Reference proteome</keyword>
<protein>
    <recommendedName>
        <fullName evidence="12 13">Phospho-N-acetylmuramoyl-pentapeptide-transferase</fullName>
        <ecNumber evidence="12 13">2.7.8.13</ecNumber>
    </recommendedName>
    <alternativeName>
        <fullName evidence="12">UDP-MurNAc-pentapeptide phosphotransferase</fullName>
    </alternativeName>
</protein>
<feature type="transmembrane region" description="Helical" evidence="12">
    <location>
        <begin position="137"/>
        <end position="156"/>
    </location>
</feature>
<evidence type="ECO:0000256" key="5">
    <source>
        <dbReference type="ARBA" id="ARBA00022692"/>
    </source>
</evidence>
<dbReference type="GO" id="GO:0016740">
    <property type="term" value="F:transferase activity"/>
    <property type="evidence" value="ECO:0007669"/>
    <property type="project" value="UniProtKB-KW"/>
</dbReference>
<evidence type="ECO:0000256" key="9">
    <source>
        <dbReference type="ARBA" id="ARBA00023136"/>
    </source>
</evidence>
<keyword evidence="3 12" id="KW-0132">Cell division</keyword>
<dbReference type="Pfam" id="PF00953">
    <property type="entry name" value="Glycos_transf_4"/>
    <property type="match status" value="1"/>
</dbReference>
<dbReference type="RefSeq" id="WP_251776935.1">
    <property type="nucleotide sequence ID" value="NZ_JAMKFE010000002.1"/>
</dbReference>
<accession>A0ABT0YJA0</accession>
<evidence type="ECO:0000313" key="14">
    <source>
        <dbReference type="EMBL" id="MCM5678804.1"/>
    </source>
</evidence>
<feature type="transmembrane region" description="Helical" evidence="12">
    <location>
        <begin position="225"/>
        <end position="245"/>
    </location>
</feature>
<keyword evidence="4 12" id="KW-0808">Transferase</keyword>
<comment type="subcellular location">
    <subcellularLocation>
        <location evidence="12">Cell membrane</location>
        <topology evidence="12">Multi-pass membrane protein</topology>
    </subcellularLocation>
    <subcellularLocation>
        <location evidence="1">Membrane</location>
        <topology evidence="1">Multi-pass membrane protein</topology>
    </subcellularLocation>
</comment>
<comment type="function">
    <text evidence="12">Catalyzes the initial step of the lipid cycle reactions in the biosynthesis of the cell wall peptidoglycan: transfers peptidoglycan precursor phospho-MurNAc-pentapeptide from UDP-MurNAc-pentapeptide onto the lipid carrier undecaprenyl phosphate, yielding undecaprenyl-pyrophosphoryl-MurNAc-pentapeptide, known as lipid I.</text>
</comment>
<keyword evidence="12" id="KW-1003">Cell membrane</keyword>
<dbReference type="PANTHER" id="PTHR22926">
    <property type="entry name" value="PHOSPHO-N-ACETYLMURAMOYL-PENTAPEPTIDE-TRANSFERASE"/>
    <property type="match status" value="1"/>
</dbReference>
<dbReference type="CDD" id="cd06852">
    <property type="entry name" value="GT_MraY"/>
    <property type="match status" value="1"/>
</dbReference>
<evidence type="ECO:0000313" key="15">
    <source>
        <dbReference type="Proteomes" id="UP001165541"/>
    </source>
</evidence>
<dbReference type="Pfam" id="PF10555">
    <property type="entry name" value="MraY_sig1"/>
    <property type="match status" value="1"/>
</dbReference>
<keyword evidence="8 12" id="KW-1133">Transmembrane helix</keyword>
<evidence type="ECO:0000256" key="13">
    <source>
        <dbReference type="NCBIfam" id="TIGR00445"/>
    </source>
</evidence>
<dbReference type="EC" id="2.7.8.13" evidence="12 13"/>
<evidence type="ECO:0000256" key="12">
    <source>
        <dbReference type="HAMAP-Rule" id="MF_00038"/>
    </source>
</evidence>
<evidence type="ECO:0000256" key="11">
    <source>
        <dbReference type="ARBA" id="ARBA00023316"/>
    </source>
</evidence>
<evidence type="ECO:0000256" key="2">
    <source>
        <dbReference type="ARBA" id="ARBA00005583"/>
    </source>
</evidence>
<keyword evidence="12" id="KW-0460">Magnesium</keyword>
<feature type="transmembrane region" description="Helical" evidence="12">
    <location>
        <begin position="316"/>
        <end position="339"/>
    </location>
</feature>
<keyword evidence="11 12" id="KW-0961">Cell wall biogenesis/degradation</keyword>
<feature type="transmembrane region" description="Helical" evidence="12">
    <location>
        <begin position="193"/>
        <end position="213"/>
    </location>
</feature>
<evidence type="ECO:0000256" key="1">
    <source>
        <dbReference type="ARBA" id="ARBA00004141"/>
    </source>
</evidence>
<organism evidence="14 15">
    <name type="scientific">Caldimonas mangrovi</name>
    <dbReference type="NCBI Taxonomy" id="2944811"/>
    <lineage>
        <taxon>Bacteria</taxon>
        <taxon>Pseudomonadati</taxon>
        <taxon>Pseudomonadota</taxon>
        <taxon>Betaproteobacteria</taxon>
        <taxon>Burkholderiales</taxon>
        <taxon>Sphaerotilaceae</taxon>
        <taxon>Caldimonas</taxon>
    </lineage>
</organism>
<comment type="similarity">
    <text evidence="2 12">Belongs to the glycosyltransferase 4 family. MraY subfamily.</text>
</comment>
<evidence type="ECO:0000256" key="10">
    <source>
        <dbReference type="ARBA" id="ARBA00023306"/>
    </source>
</evidence>
<feature type="transmembrane region" description="Helical" evidence="12">
    <location>
        <begin position="76"/>
        <end position="94"/>
    </location>
</feature>
<name>A0ABT0YJA0_9BURK</name>
<evidence type="ECO:0000256" key="3">
    <source>
        <dbReference type="ARBA" id="ARBA00022618"/>
    </source>
</evidence>
<dbReference type="PANTHER" id="PTHR22926:SF5">
    <property type="entry name" value="PHOSPHO-N-ACETYLMURAMOYL-PENTAPEPTIDE-TRANSFERASE HOMOLOG"/>
    <property type="match status" value="1"/>
</dbReference>
<keyword evidence="6 12" id="KW-0133">Cell shape</keyword>
<keyword evidence="10 12" id="KW-0131">Cell cycle</keyword>
<dbReference type="EMBL" id="JAMKFE010000002">
    <property type="protein sequence ID" value="MCM5678804.1"/>
    <property type="molecule type" value="Genomic_DNA"/>
</dbReference>
<comment type="catalytic activity">
    <reaction evidence="12">
        <text>UDP-N-acetyl-alpha-D-muramoyl-L-alanyl-gamma-D-glutamyl-meso-2,6-diaminopimeloyl-D-alanyl-D-alanine + di-trans,octa-cis-undecaprenyl phosphate = di-trans,octa-cis-undecaprenyl diphospho-N-acetyl-alpha-D-muramoyl-L-alanyl-D-glutamyl-meso-2,6-diaminopimeloyl-D-alanyl-D-alanine + UMP</text>
        <dbReference type="Rhea" id="RHEA:28386"/>
        <dbReference type="ChEBI" id="CHEBI:57865"/>
        <dbReference type="ChEBI" id="CHEBI:60392"/>
        <dbReference type="ChEBI" id="CHEBI:61386"/>
        <dbReference type="ChEBI" id="CHEBI:61387"/>
        <dbReference type="EC" id="2.7.8.13"/>
    </reaction>
</comment>
<dbReference type="InterPro" id="IPR003524">
    <property type="entry name" value="PNAcMuramoyl-5peptid_Trfase"/>
</dbReference>
<proteinExistence type="inferred from homology"/>
<comment type="cofactor">
    <cofactor evidence="12">
        <name>Mg(2+)</name>
        <dbReference type="ChEBI" id="CHEBI:18420"/>
    </cofactor>
</comment>
<sequence length="392" mass="43249">MLIGLAQWLQGLSPDLGFLRVFQYLTFRAVMSALTALLIGLVFGPWVIRKLAELKIGQPIREYGVQAHLSKSGTPTMGGVLILLSIAVSTLLWFDWTNRFVWIVLIVTLGMGAIGWVDDWRKVVHKNPEGMRSREKYFWQTVVGLVAAVYLAFAVSESSNMRVLELFVRWAQSGFSNPLPPNADLFLPFFKTISYPLGVYGFIILTYLVIVGASNAVNLTDGLDGLAIMPVVMVGSALGVFAYVVGNAVYSKYLIFPYIPGVGELLIFCAAMAGAGLAFLWFNTHPAQVFMGDVGALALGGALGTIAVIVRQEILLAVMGGIFVVEALSVMLQVTYFKYTKKRYGEGRRILKMAPLHHHFEKSGWKETQVVVRFWIITMLLCLVGLASLKLR</sequence>
<keyword evidence="9 12" id="KW-0472">Membrane</keyword>
<dbReference type="InterPro" id="IPR000715">
    <property type="entry name" value="Glycosyl_transferase_4"/>
</dbReference>
<dbReference type="Proteomes" id="UP001165541">
    <property type="component" value="Unassembled WGS sequence"/>
</dbReference>
<comment type="caution">
    <text evidence="14">The sequence shown here is derived from an EMBL/GenBank/DDBJ whole genome shotgun (WGS) entry which is preliminary data.</text>
</comment>
<dbReference type="HAMAP" id="MF_00038">
    <property type="entry name" value="MraY"/>
    <property type="match status" value="1"/>
</dbReference>
<dbReference type="InterPro" id="IPR018480">
    <property type="entry name" value="PNAcMuramoyl-5peptid_Trfase_CS"/>
</dbReference>
<feature type="transmembrane region" description="Helical" evidence="12">
    <location>
        <begin position="100"/>
        <end position="117"/>
    </location>
</feature>
<reference evidence="14" key="1">
    <citation type="submission" date="2022-05" db="EMBL/GenBank/DDBJ databases">
        <title>Schlegelella sp. nov., isolated from mangrove soil.</title>
        <authorList>
            <person name="Liu Y."/>
            <person name="Ge X."/>
            <person name="Liu W."/>
        </authorList>
    </citation>
    <scope>NUCLEOTIDE SEQUENCE</scope>
    <source>
        <strain evidence="14">S2-27</strain>
    </source>
</reference>
<evidence type="ECO:0000256" key="4">
    <source>
        <dbReference type="ARBA" id="ARBA00022679"/>
    </source>
</evidence>
<gene>
    <name evidence="12 14" type="primary">mraY</name>
    <name evidence="14" type="ORF">M8A51_04565</name>
</gene>
<dbReference type="NCBIfam" id="TIGR00445">
    <property type="entry name" value="mraY"/>
    <property type="match status" value="1"/>
</dbReference>
<dbReference type="PROSITE" id="PS01348">
    <property type="entry name" value="MRAY_2"/>
    <property type="match status" value="1"/>
</dbReference>
<keyword evidence="12" id="KW-0479">Metal-binding</keyword>